<dbReference type="InterPro" id="IPR029063">
    <property type="entry name" value="SAM-dependent_MTases_sf"/>
</dbReference>
<organism evidence="2 3">
    <name type="scientific">Dictyobacter alpinus</name>
    <dbReference type="NCBI Taxonomy" id="2014873"/>
    <lineage>
        <taxon>Bacteria</taxon>
        <taxon>Bacillati</taxon>
        <taxon>Chloroflexota</taxon>
        <taxon>Ktedonobacteria</taxon>
        <taxon>Ktedonobacterales</taxon>
        <taxon>Dictyobacteraceae</taxon>
        <taxon>Dictyobacter</taxon>
    </lineage>
</organism>
<comment type="caution">
    <text evidence="2">The sequence shown here is derived from an EMBL/GenBank/DDBJ whole genome shotgun (WGS) entry which is preliminary data.</text>
</comment>
<dbReference type="InterPro" id="IPR025714">
    <property type="entry name" value="Methyltranfer_dom"/>
</dbReference>
<accession>A0A402B8G9</accession>
<dbReference type="CDD" id="cd02440">
    <property type="entry name" value="AdoMet_MTases"/>
    <property type="match status" value="1"/>
</dbReference>
<sequence>MKQLNQTAGLLQTDSIEVADTANTEFYKRFPYPWPPMKFSYLTDPDFETVMLNQSIGDWQQRTIPRHPDIWIAGCGTNQAIFTALRFPNARIIASDLSRNALDISATIAKELQISNLELREESINQATYVEAFDYIICTGVIHHNTDPAASLKKIATALKPNGVLEVMVYNEYHRVTIRAFQKAIRLLTQDEKTHERNFEQELAIARALVMHATTEISLYDSLLEYRDCPEPMLADTLLQPIEHYYTVESMETLLDQCGLRLQAPYLNPFDKASSTFSWNIEFEDSKLQHQYDQLPDSRRWQVTNYLKLNHSPMLWFYVQRKDNVAPRKTEQQICEEFLATRFVKPTTTQRSFILTPQSSHMYELSAKEIPFPATPEERSLRRIYDNFDPEKTAQENLNRLGVKTTFHIVNQFRLKLTTSLFPYLQAVS</sequence>
<dbReference type="EMBL" id="BIFT01000001">
    <property type="protein sequence ID" value="GCE27617.1"/>
    <property type="molecule type" value="Genomic_DNA"/>
</dbReference>
<gene>
    <name evidence="2" type="ORF">KDA_31010</name>
</gene>
<dbReference type="OrthoDB" id="9816309at2"/>
<dbReference type="Pfam" id="PF13847">
    <property type="entry name" value="Methyltransf_31"/>
    <property type="match status" value="1"/>
</dbReference>
<dbReference type="AlphaFoldDB" id="A0A402B8G9"/>
<proteinExistence type="predicted"/>
<dbReference type="Proteomes" id="UP000287171">
    <property type="component" value="Unassembled WGS sequence"/>
</dbReference>
<name>A0A402B8G9_9CHLR</name>
<dbReference type="RefSeq" id="WP_126627939.1">
    <property type="nucleotide sequence ID" value="NZ_BIFT01000001.1"/>
</dbReference>
<evidence type="ECO:0000259" key="1">
    <source>
        <dbReference type="Pfam" id="PF13847"/>
    </source>
</evidence>
<evidence type="ECO:0000313" key="2">
    <source>
        <dbReference type="EMBL" id="GCE27617.1"/>
    </source>
</evidence>
<protein>
    <recommendedName>
        <fullName evidence="1">Methyltransferase domain-containing protein</fullName>
    </recommendedName>
</protein>
<feature type="domain" description="Methyltransferase" evidence="1">
    <location>
        <begin position="74"/>
        <end position="171"/>
    </location>
</feature>
<dbReference type="SUPFAM" id="SSF53335">
    <property type="entry name" value="S-adenosyl-L-methionine-dependent methyltransferases"/>
    <property type="match status" value="1"/>
</dbReference>
<dbReference type="Gene3D" id="3.40.50.150">
    <property type="entry name" value="Vaccinia Virus protein VP39"/>
    <property type="match status" value="1"/>
</dbReference>
<keyword evidence="3" id="KW-1185">Reference proteome</keyword>
<reference evidence="3" key="1">
    <citation type="submission" date="2018-12" db="EMBL/GenBank/DDBJ databases">
        <title>Tengunoibacter tsumagoiensis gen. nov., sp. nov., Dictyobacter kobayashii sp. nov., D. alpinus sp. nov., and D. joshuensis sp. nov. and description of Dictyobacteraceae fam. nov. within the order Ktedonobacterales isolated from Tengu-no-mugimeshi.</title>
        <authorList>
            <person name="Wang C.M."/>
            <person name="Zheng Y."/>
            <person name="Sakai Y."/>
            <person name="Toyoda A."/>
            <person name="Minakuchi Y."/>
            <person name="Abe K."/>
            <person name="Yokota A."/>
            <person name="Yabe S."/>
        </authorList>
    </citation>
    <scope>NUCLEOTIDE SEQUENCE [LARGE SCALE GENOMIC DNA]</scope>
    <source>
        <strain evidence="3">Uno16</strain>
    </source>
</reference>
<dbReference type="PANTHER" id="PTHR43861">
    <property type="entry name" value="TRANS-ACONITATE 2-METHYLTRANSFERASE-RELATED"/>
    <property type="match status" value="1"/>
</dbReference>
<evidence type="ECO:0000313" key="3">
    <source>
        <dbReference type="Proteomes" id="UP000287171"/>
    </source>
</evidence>